<dbReference type="EMBL" id="CAJFCW020000004">
    <property type="protein sequence ID" value="CAG9111421.1"/>
    <property type="molecule type" value="Genomic_DNA"/>
</dbReference>
<keyword evidence="4" id="KW-1185">Reference proteome</keyword>
<protein>
    <recommendedName>
        <fullName evidence="2">CULT domain-containing protein</fullName>
    </recommendedName>
</protein>
<feature type="region of interest" description="Disordered" evidence="1">
    <location>
        <begin position="1"/>
        <end position="32"/>
    </location>
</feature>
<gene>
    <name evidence="3" type="ORF">BOKJ2_LOCUS7919</name>
</gene>
<name>A0A811KRB9_9BILA</name>
<dbReference type="OrthoDB" id="267517at2759"/>
<dbReference type="Gene3D" id="2.170.150.20">
    <property type="entry name" value="Peptide methionine sulfoxide reductase"/>
    <property type="match status" value="1"/>
</dbReference>
<dbReference type="CDD" id="cd15777">
    <property type="entry name" value="CRBN_C_like"/>
    <property type="match status" value="1"/>
</dbReference>
<evidence type="ECO:0000313" key="4">
    <source>
        <dbReference type="Proteomes" id="UP000614601"/>
    </source>
</evidence>
<dbReference type="FunFam" id="2.170.150.20:FF:000007">
    <property type="entry name" value="Protein cereblon"/>
    <property type="match status" value="1"/>
</dbReference>
<accession>A0A811KRB9</accession>
<reference evidence="3" key="1">
    <citation type="submission" date="2020-09" db="EMBL/GenBank/DDBJ databases">
        <authorList>
            <person name="Kikuchi T."/>
        </authorList>
    </citation>
    <scope>NUCLEOTIDE SEQUENCE</scope>
    <source>
        <strain evidence="3">SH1</strain>
    </source>
</reference>
<dbReference type="PROSITE" id="PS51788">
    <property type="entry name" value="CULT"/>
    <property type="match status" value="1"/>
</dbReference>
<dbReference type="Proteomes" id="UP000783686">
    <property type="component" value="Unassembled WGS sequence"/>
</dbReference>
<dbReference type="Gene3D" id="1.20.58.1480">
    <property type="match status" value="1"/>
</dbReference>
<feature type="domain" description="CULT" evidence="2">
    <location>
        <begin position="288"/>
        <end position="393"/>
    </location>
</feature>
<evidence type="ECO:0000256" key="1">
    <source>
        <dbReference type="SAM" id="MobiDB-lite"/>
    </source>
</evidence>
<sequence>MAEDSDAEDNQLFEESEATTSEEEESEENYDPNEAAQHLYLSSLGTLSYRDTTDLIEPGTEVKVMVFLVETMVLPFEEIPVNVTGVMYEEVSQYLQNGQIGFITLAMHDDGSSSIAHNVGVLGNLTRVIDKNNGFALVGLCRQRFAVVNEIRHESIRTSDDIVVSWVNSLLVKVLPDTEPNVLMMDQSSTVAKYKGDDRRQYFEYLYGIPSQILYTNDVSYFTGNLIKWFSKFFSEQKLKNELEKGVVSFSYWVARSLPIDNSMKYKMLEEYSTLDRIVVAWKTAQRMNSFACVDCKEVKFRINDIFTVMPSNLSAQFVNPHGYVHEMFTSHKMYGIRVSSHSSLQDSWFPGYSWSILNCNTCLRHIGWLFKNNRRQPNTFYGVTRQAIEVVIDKPVEEE</sequence>
<evidence type="ECO:0000313" key="3">
    <source>
        <dbReference type="EMBL" id="CAD5218709.1"/>
    </source>
</evidence>
<comment type="caution">
    <text evidence="3">The sequence shown here is derived from an EMBL/GenBank/DDBJ whole genome shotgun (WGS) entry which is preliminary data.</text>
</comment>
<dbReference type="InterPro" id="IPR034750">
    <property type="entry name" value="CULT"/>
</dbReference>
<dbReference type="EMBL" id="CAJFDH010000004">
    <property type="protein sequence ID" value="CAD5218709.1"/>
    <property type="molecule type" value="Genomic_DNA"/>
</dbReference>
<feature type="compositionally biased region" description="Acidic residues" evidence="1">
    <location>
        <begin position="1"/>
        <end position="31"/>
    </location>
</feature>
<dbReference type="Proteomes" id="UP000614601">
    <property type="component" value="Unassembled WGS sequence"/>
</dbReference>
<organism evidence="3 4">
    <name type="scientific">Bursaphelenchus okinawaensis</name>
    <dbReference type="NCBI Taxonomy" id="465554"/>
    <lineage>
        <taxon>Eukaryota</taxon>
        <taxon>Metazoa</taxon>
        <taxon>Ecdysozoa</taxon>
        <taxon>Nematoda</taxon>
        <taxon>Chromadorea</taxon>
        <taxon>Rhabditida</taxon>
        <taxon>Tylenchina</taxon>
        <taxon>Tylenchomorpha</taxon>
        <taxon>Aphelenchoidea</taxon>
        <taxon>Aphelenchoididae</taxon>
        <taxon>Bursaphelenchus</taxon>
    </lineage>
</organism>
<dbReference type="AlphaFoldDB" id="A0A811KRB9"/>
<evidence type="ECO:0000259" key="2">
    <source>
        <dbReference type="PROSITE" id="PS51788"/>
    </source>
</evidence>
<proteinExistence type="predicted"/>